<accession>V7HX49</accession>
<dbReference type="SUPFAM" id="SSF54611">
    <property type="entry name" value="SecB-like"/>
    <property type="match status" value="1"/>
</dbReference>
<dbReference type="AlphaFoldDB" id="V7HX49"/>
<dbReference type="EMBL" id="AWWH01000071">
    <property type="protein sequence ID" value="ETA74457.1"/>
    <property type="molecule type" value="Genomic_DNA"/>
</dbReference>
<sequence length="132" mass="14751">MAVLNFDNYQVKSMSYKRNDKFGGQLEEAVLKVTPKRHISINGDDIQVSLSVCIGSLSDQKSPFELNCEIIGHFTYDASSDTEKVGVDTLVKKNAVAILYPYLRMLISNLTVSTNEFSGYILPTVNVEKFFS</sequence>
<evidence type="ECO:0008006" key="3">
    <source>
        <dbReference type="Google" id="ProtNLM"/>
    </source>
</evidence>
<reference evidence="1 2" key="1">
    <citation type="journal article" date="2014" name="Genome Announc.">
        <title>The Genome of the Predominant Equine Lactobacillus Species, Lactobacillus equi, Is Reflective of Its Lifestyle Adaptations to an Herbivorous Host.</title>
        <authorList>
            <person name="O'Donnell M.M."/>
            <person name="Harris H.M."/>
            <person name="O'Toole P.W."/>
            <person name="Ross R.P."/>
        </authorList>
    </citation>
    <scope>NUCLEOTIDE SEQUENCE [LARGE SCALE GENOMIC DNA]</scope>
    <source>
        <strain evidence="1 2">DPC 6820</strain>
    </source>
</reference>
<comment type="caution">
    <text evidence="1">The sequence shown here is derived from an EMBL/GenBank/DDBJ whole genome shotgun (WGS) entry which is preliminary data.</text>
</comment>
<evidence type="ECO:0000313" key="1">
    <source>
        <dbReference type="EMBL" id="ETA74457.1"/>
    </source>
</evidence>
<dbReference type="Gene3D" id="3.10.420.10">
    <property type="entry name" value="SecB-like"/>
    <property type="match status" value="1"/>
</dbReference>
<dbReference type="RefSeq" id="WP_023859336.1">
    <property type="nucleotide sequence ID" value="NZ_AWWH01000071.1"/>
</dbReference>
<keyword evidence="2" id="KW-1185">Reference proteome</keyword>
<dbReference type="PATRIC" id="fig|1392007.3.peg.732"/>
<gene>
    <name evidence="1" type="ORF">LEQ_1650c</name>
</gene>
<protein>
    <recommendedName>
        <fullName evidence="3">Preprotein translocase subunit SecB</fullName>
    </recommendedName>
</protein>
<name>V7HX49_9LACO</name>
<evidence type="ECO:0000313" key="2">
    <source>
        <dbReference type="Proteomes" id="UP000018559"/>
    </source>
</evidence>
<dbReference type="InterPro" id="IPR035958">
    <property type="entry name" value="SecB-like_sf"/>
</dbReference>
<dbReference type="Proteomes" id="UP000018559">
    <property type="component" value="Unassembled WGS sequence"/>
</dbReference>
<organism evidence="1 2">
    <name type="scientific">Ligilactobacillus equi DPC 6820</name>
    <dbReference type="NCBI Taxonomy" id="1392007"/>
    <lineage>
        <taxon>Bacteria</taxon>
        <taxon>Bacillati</taxon>
        <taxon>Bacillota</taxon>
        <taxon>Bacilli</taxon>
        <taxon>Lactobacillales</taxon>
        <taxon>Lactobacillaceae</taxon>
        <taxon>Ligilactobacillus</taxon>
    </lineage>
</organism>
<proteinExistence type="predicted"/>